<evidence type="ECO:0000256" key="1">
    <source>
        <dbReference type="ARBA" id="ARBA00006484"/>
    </source>
</evidence>
<dbReference type="InterPro" id="IPR002347">
    <property type="entry name" value="SDR_fam"/>
</dbReference>
<dbReference type="CDD" id="cd05233">
    <property type="entry name" value="SDR_c"/>
    <property type="match status" value="1"/>
</dbReference>
<proteinExistence type="inferred from homology"/>
<comment type="caution">
    <text evidence="4">The sequence shown here is derived from an EMBL/GenBank/DDBJ whole genome shotgun (WGS) entry which is preliminary data.</text>
</comment>
<evidence type="ECO:0000313" key="5">
    <source>
        <dbReference type="Proteomes" id="UP000663853"/>
    </source>
</evidence>
<evidence type="ECO:0000256" key="3">
    <source>
        <dbReference type="SAM" id="MobiDB-lite"/>
    </source>
</evidence>
<dbReference type="Pfam" id="PF13561">
    <property type="entry name" value="adh_short_C2"/>
    <property type="match status" value="1"/>
</dbReference>
<dbReference type="SUPFAM" id="SSF51735">
    <property type="entry name" value="NAD(P)-binding Rossmann-fold domains"/>
    <property type="match status" value="1"/>
</dbReference>
<dbReference type="PANTHER" id="PTHR24321:SF8">
    <property type="entry name" value="ESTRADIOL 17-BETA-DEHYDROGENASE 8-RELATED"/>
    <property type="match status" value="1"/>
</dbReference>
<sequence>MDLGFTNVHALVTGASGGIGACITKLLLQHGARVTAQYHSKLGPLSELVKQFPNNLNTVSADVTDEASVRDLFAAAGQRWNQEVQVIILSHGRWFKTSEDLVDMDFTQWNLTISVYLNGAFLVTREFLKNLRSPRPGYAPDLSKVAVVLIGSTCGDFGDEDHLDYACVSSALQIGFIRSLKHQIVRIAPAGRVNAVSPGWVNTESAKKIFEDKALQRRTLAATPLNRIAEPEDVANQVLVLASSIASRHVTGTNVLIAGGIDGYVPPDPPDYVPKPKPEEQKTGTYGETAIGLFHRTLWGKDSRR</sequence>
<dbReference type="Gene3D" id="3.40.50.720">
    <property type="entry name" value="NAD(P)-binding Rossmann-like Domain"/>
    <property type="match status" value="1"/>
</dbReference>
<dbReference type="AlphaFoldDB" id="A0A8H3AZZ8"/>
<name>A0A8H3AZZ8_9AGAM</name>
<dbReference type="Proteomes" id="UP000663853">
    <property type="component" value="Unassembled WGS sequence"/>
</dbReference>
<gene>
    <name evidence="4" type="ORF">RDB_LOCUS40421</name>
</gene>
<evidence type="ECO:0000256" key="2">
    <source>
        <dbReference type="ARBA" id="ARBA00023002"/>
    </source>
</evidence>
<accession>A0A8H3AZZ8</accession>
<keyword evidence="2" id="KW-0560">Oxidoreductase</keyword>
<dbReference type="EMBL" id="CAJMXA010000831">
    <property type="protein sequence ID" value="CAE6444244.1"/>
    <property type="molecule type" value="Genomic_DNA"/>
</dbReference>
<dbReference type="PANTHER" id="PTHR24321">
    <property type="entry name" value="DEHYDROGENASES, SHORT CHAIN"/>
    <property type="match status" value="1"/>
</dbReference>
<feature type="region of interest" description="Disordered" evidence="3">
    <location>
        <begin position="268"/>
        <end position="287"/>
    </location>
</feature>
<dbReference type="GO" id="GO:0016491">
    <property type="term" value="F:oxidoreductase activity"/>
    <property type="evidence" value="ECO:0007669"/>
    <property type="project" value="UniProtKB-KW"/>
</dbReference>
<protein>
    <submittedName>
        <fullName evidence="4">Uncharacterized protein</fullName>
    </submittedName>
</protein>
<dbReference type="PRINTS" id="PR00081">
    <property type="entry name" value="GDHRDH"/>
</dbReference>
<organism evidence="4 5">
    <name type="scientific">Rhizoctonia solani</name>
    <dbReference type="NCBI Taxonomy" id="456999"/>
    <lineage>
        <taxon>Eukaryota</taxon>
        <taxon>Fungi</taxon>
        <taxon>Dikarya</taxon>
        <taxon>Basidiomycota</taxon>
        <taxon>Agaricomycotina</taxon>
        <taxon>Agaricomycetes</taxon>
        <taxon>Cantharellales</taxon>
        <taxon>Ceratobasidiaceae</taxon>
        <taxon>Rhizoctonia</taxon>
    </lineage>
</organism>
<evidence type="ECO:0000313" key="4">
    <source>
        <dbReference type="EMBL" id="CAE6444244.1"/>
    </source>
</evidence>
<dbReference type="InterPro" id="IPR036291">
    <property type="entry name" value="NAD(P)-bd_dom_sf"/>
</dbReference>
<comment type="similarity">
    <text evidence="1">Belongs to the short-chain dehydrogenases/reductases (SDR) family.</text>
</comment>
<reference evidence="4" key="1">
    <citation type="submission" date="2021-01" db="EMBL/GenBank/DDBJ databases">
        <authorList>
            <person name="Kaushik A."/>
        </authorList>
    </citation>
    <scope>NUCLEOTIDE SEQUENCE</scope>
    <source>
        <strain evidence="4">AG6-10EEA</strain>
    </source>
</reference>